<evidence type="ECO:0000256" key="1">
    <source>
        <dbReference type="SAM" id="SignalP"/>
    </source>
</evidence>
<dbReference type="RefSeq" id="WP_197674954.1">
    <property type="nucleotide sequence ID" value="NZ_LT629690.1"/>
</dbReference>
<keyword evidence="3" id="KW-1185">Reference proteome</keyword>
<dbReference type="EMBL" id="LT629690">
    <property type="protein sequence ID" value="SDF28339.1"/>
    <property type="molecule type" value="Genomic_DNA"/>
</dbReference>
<evidence type="ECO:0000313" key="2">
    <source>
        <dbReference type="EMBL" id="SDF28339.1"/>
    </source>
</evidence>
<dbReference type="Proteomes" id="UP000182427">
    <property type="component" value="Chromosome I"/>
</dbReference>
<proteinExistence type="predicted"/>
<feature type="signal peptide" evidence="1">
    <location>
        <begin position="1"/>
        <end position="23"/>
    </location>
</feature>
<keyword evidence="1" id="KW-0732">Signal</keyword>
<protein>
    <submittedName>
        <fullName evidence="2">Uncharacterized protein</fullName>
    </submittedName>
</protein>
<organism evidence="2 3">
    <name type="scientific">Terriglobus roseus</name>
    <dbReference type="NCBI Taxonomy" id="392734"/>
    <lineage>
        <taxon>Bacteria</taxon>
        <taxon>Pseudomonadati</taxon>
        <taxon>Acidobacteriota</taxon>
        <taxon>Terriglobia</taxon>
        <taxon>Terriglobales</taxon>
        <taxon>Acidobacteriaceae</taxon>
        <taxon>Terriglobus</taxon>
    </lineage>
</organism>
<feature type="chain" id="PRO_5009241558" evidence="1">
    <location>
        <begin position="24"/>
        <end position="270"/>
    </location>
</feature>
<accession>A0A1G7JV42</accession>
<dbReference type="AlphaFoldDB" id="A0A1G7JV42"/>
<gene>
    <name evidence="2" type="ORF">SAMN05444167_1946</name>
</gene>
<reference evidence="2 3" key="1">
    <citation type="submission" date="2016-10" db="EMBL/GenBank/DDBJ databases">
        <authorList>
            <person name="de Groot N.N."/>
        </authorList>
    </citation>
    <scope>NUCLEOTIDE SEQUENCE [LARGE SCALE GENOMIC DNA]</scope>
    <source>
        <strain evidence="2 3">GAS232</strain>
    </source>
</reference>
<dbReference type="SUPFAM" id="SSF69322">
    <property type="entry name" value="Tricorn protease domain 2"/>
    <property type="match status" value="1"/>
</dbReference>
<name>A0A1G7JV42_9BACT</name>
<evidence type="ECO:0000313" key="3">
    <source>
        <dbReference type="Proteomes" id="UP000182427"/>
    </source>
</evidence>
<sequence length="270" mass="29988">MKLQTMSALALSFAALITITTPAQDVAAAKELRRIPAAEANQGVATDARFVYAIEDAKIGKYDKATGKRVGLFEGDPKVFIHMNSCSVVMGELVCAMSNFPNVPQISSVEFFNSATMKHVRSHSFGPTQGSLTWIDWHDGAWWACFANYDNKGGDLTRNHTFTTLVKYNAQFVQQGAWLFPLNVLEKFGHMSASGGRWGHDGLLYVTGHDLPEMYVLRLPEAGARLEYLRTIGLPTQGQAFDWDMAKPNHVWTIERKQSVMVESQLPSTQ</sequence>